<dbReference type="PRINTS" id="PR01179">
    <property type="entry name" value="ODADCRBXLASE"/>
</dbReference>
<dbReference type="InterPro" id="IPR029066">
    <property type="entry name" value="PLP-binding_barrel"/>
</dbReference>
<dbReference type="eggNOG" id="COG0019">
    <property type="taxonomic scope" value="Bacteria"/>
</dbReference>
<dbReference type="AlphaFoldDB" id="U2MLP8"/>
<dbReference type="STRING" id="1125725.HMPREF1325_0844"/>
<evidence type="ECO:0000256" key="3">
    <source>
        <dbReference type="ARBA" id="ARBA00022898"/>
    </source>
</evidence>
<dbReference type="Pfam" id="PF02784">
    <property type="entry name" value="Orn_Arg_deC_N"/>
    <property type="match status" value="1"/>
</dbReference>
<dbReference type="OrthoDB" id="9802241at2"/>
<dbReference type="InterPro" id="IPR022643">
    <property type="entry name" value="De-COase2_C"/>
</dbReference>
<evidence type="ECO:0000313" key="11">
    <source>
        <dbReference type="Proteomes" id="UP000016412"/>
    </source>
</evidence>
<comment type="caution">
    <text evidence="9">The sequence shown here is derived from an EMBL/GenBank/DDBJ whole genome shotgun (WGS) entry which is preliminary data.</text>
</comment>
<dbReference type="InterPro" id="IPR022644">
    <property type="entry name" value="De-COase2_N"/>
</dbReference>
<evidence type="ECO:0000313" key="12">
    <source>
        <dbReference type="Proteomes" id="UP000016646"/>
    </source>
</evidence>
<organism evidence="9 11">
    <name type="scientific">Treponema socranskii subsp. socranskii VPI DR56BR1116 = ATCC 35536</name>
    <dbReference type="NCBI Taxonomy" id="1125725"/>
    <lineage>
        <taxon>Bacteria</taxon>
        <taxon>Pseudomonadati</taxon>
        <taxon>Spirochaetota</taxon>
        <taxon>Spirochaetia</taxon>
        <taxon>Spirochaetales</taxon>
        <taxon>Treponemataceae</taxon>
        <taxon>Treponema</taxon>
    </lineage>
</organism>
<dbReference type="CDD" id="cd06828">
    <property type="entry name" value="PLPDE_III_DapDC"/>
    <property type="match status" value="1"/>
</dbReference>
<dbReference type="PANTHER" id="PTHR43727">
    <property type="entry name" value="DIAMINOPIMELATE DECARBOXYLASE"/>
    <property type="match status" value="1"/>
</dbReference>
<protein>
    <submittedName>
        <fullName evidence="9 10">Diaminopimelate decarboxylase</fullName>
    </submittedName>
</protein>
<dbReference type="FunFam" id="3.20.20.10:FF:000003">
    <property type="entry name" value="Diaminopimelate decarboxylase"/>
    <property type="match status" value="1"/>
</dbReference>
<accession>U2MLP8</accession>
<dbReference type="PATRIC" id="fig|1125725.3.peg.1094"/>
<evidence type="ECO:0000259" key="7">
    <source>
        <dbReference type="Pfam" id="PF00278"/>
    </source>
</evidence>
<feature type="modified residue" description="N6-(pyridoxal phosphate)lysine" evidence="5">
    <location>
        <position position="55"/>
    </location>
</feature>
<evidence type="ECO:0000256" key="2">
    <source>
        <dbReference type="ARBA" id="ARBA00022793"/>
    </source>
</evidence>
<proteinExistence type="inferred from homology"/>
<evidence type="ECO:0000256" key="5">
    <source>
        <dbReference type="PIRSR" id="PIRSR600183-50"/>
    </source>
</evidence>
<dbReference type="RefSeq" id="WP_021330137.1">
    <property type="nucleotide sequence ID" value="NZ_AUZJ01000023.1"/>
</dbReference>
<comment type="similarity">
    <text evidence="6">Belongs to the Orn/Lys/Arg decarboxylase class-II family.</text>
</comment>
<evidence type="ECO:0000256" key="4">
    <source>
        <dbReference type="ARBA" id="ARBA00023239"/>
    </source>
</evidence>
<reference evidence="11 12" key="1">
    <citation type="submission" date="2013-08" db="EMBL/GenBank/DDBJ databases">
        <authorList>
            <person name="Durkin A.S."/>
            <person name="Haft D.R."/>
            <person name="McCorrison J."/>
            <person name="Torralba M."/>
            <person name="Gillis M."/>
            <person name="Haft D.H."/>
            <person name="Methe B."/>
            <person name="Sutton G."/>
            <person name="Nelson K.E."/>
        </authorList>
    </citation>
    <scope>NUCLEOTIDE SEQUENCE [LARGE SCALE GENOMIC DNA]</scope>
    <source>
        <strain evidence="10 12">ATCC 35536</strain>
        <strain evidence="9 11">VPI DR56BR1116</strain>
    </source>
</reference>
<dbReference type="Proteomes" id="UP000016646">
    <property type="component" value="Unassembled WGS sequence"/>
</dbReference>
<dbReference type="SUPFAM" id="SSF51419">
    <property type="entry name" value="PLP-binding barrel"/>
    <property type="match status" value="1"/>
</dbReference>
<dbReference type="PRINTS" id="PR01181">
    <property type="entry name" value="DAPDCRBXLASE"/>
</dbReference>
<dbReference type="Proteomes" id="UP000016412">
    <property type="component" value="Unassembled WGS sequence"/>
</dbReference>
<dbReference type="Gene3D" id="2.40.37.10">
    <property type="entry name" value="Lyase, Ornithine Decarboxylase, Chain A, domain 1"/>
    <property type="match status" value="1"/>
</dbReference>
<keyword evidence="12" id="KW-1185">Reference proteome</keyword>
<dbReference type="GO" id="GO:0009089">
    <property type="term" value="P:lysine biosynthetic process via diaminopimelate"/>
    <property type="evidence" value="ECO:0007669"/>
    <property type="project" value="InterPro"/>
</dbReference>
<evidence type="ECO:0000313" key="10">
    <source>
        <dbReference type="EMBL" id="ERK00169.1"/>
    </source>
</evidence>
<feature type="active site" description="Proton donor" evidence="5">
    <location>
        <position position="343"/>
    </location>
</feature>
<comment type="cofactor">
    <cofactor evidence="1 5">
        <name>pyridoxal 5'-phosphate</name>
        <dbReference type="ChEBI" id="CHEBI:597326"/>
    </cofactor>
</comment>
<dbReference type="EMBL" id="AVQI01000068">
    <property type="protein sequence ID" value="ERK00169.1"/>
    <property type="molecule type" value="Genomic_DNA"/>
</dbReference>
<dbReference type="PANTHER" id="PTHR43727:SF2">
    <property type="entry name" value="GROUP IV DECARBOXYLASE"/>
    <property type="match status" value="1"/>
</dbReference>
<evidence type="ECO:0000313" key="9">
    <source>
        <dbReference type="EMBL" id="ERF60922.1"/>
    </source>
</evidence>
<dbReference type="InterPro" id="IPR009006">
    <property type="entry name" value="Ala_racemase/Decarboxylase_C"/>
</dbReference>
<gene>
    <name evidence="10" type="ORF">HMPREF0860_2134</name>
    <name evidence="9" type="ORF">HMPREF1325_0844</name>
</gene>
<feature type="domain" description="Orn/DAP/Arg decarboxylase 2 C-terminal" evidence="7">
    <location>
        <begin position="23"/>
        <end position="370"/>
    </location>
</feature>
<keyword evidence="4" id="KW-0456">Lyase</keyword>
<feature type="domain" description="Orn/DAP/Arg decarboxylase 2 N-terminal" evidence="8">
    <location>
        <begin position="30"/>
        <end position="280"/>
    </location>
</feature>
<dbReference type="GO" id="GO:0008836">
    <property type="term" value="F:diaminopimelate decarboxylase activity"/>
    <property type="evidence" value="ECO:0007669"/>
    <property type="project" value="InterPro"/>
</dbReference>
<dbReference type="InterPro" id="IPR002986">
    <property type="entry name" value="DAP_deCOOHase_LysA"/>
</dbReference>
<dbReference type="Pfam" id="PF00278">
    <property type="entry name" value="Orn_DAP_Arg_deC"/>
    <property type="match status" value="1"/>
</dbReference>
<keyword evidence="2" id="KW-0210">Decarboxylase</keyword>
<dbReference type="EMBL" id="AUZJ01000023">
    <property type="protein sequence ID" value="ERF60922.1"/>
    <property type="molecule type" value="Genomic_DNA"/>
</dbReference>
<dbReference type="Gene3D" id="3.20.20.10">
    <property type="entry name" value="Alanine racemase"/>
    <property type="match status" value="1"/>
</dbReference>
<dbReference type="InterPro" id="IPR000183">
    <property type="entry name" value="Orn/DAP/Arg_de-COase"/>
</dbReference>
<name>U2MLP8_TRESO</name>
<dbReference type="PROSITE" id="PS00879">
    <property type="entry name" value="ODR_DC_2_2"/>
    <property type="match status" value="1"/>
</dbReference>
<dbReference type="SUPFAM" id="SSF50621">
    <property type="entry name" value="Alanine racemase C-terminal domain-like"/>
    <property type="match status" value="1"/>
</dbReference>
<evidence type="ECO:0000259" key="8">
    <source>
        <dbReference type="Pfam" id="PF02784"/>
    </source>
</evidence>
<dbReference type="InterPro" id="IPR022657">
    <property type="entry name" value="De-COase2_CS"/>
</dbReference>
<evidence type="ECO:0000256" key="6">
    <source>
        <dbReference type="RuleBase" id="RU003737"/>
    </source>
</evidence>
<sequence>MSSDFPLKHDELLKLIKRFPTPFYLYDERAIRENMRRFTEAFSVFPKFREHFAVKAMPNPYMLKILAEEGCGADCSSLPELMLSDLAGIEGESVIFTSNETPAPEFQYAYEHGNLINLDDITHIDFLKNALGGKLPKLLCFRYNPGPLKQGGNAIIGKPEEAKYGLTREQLFEAYARCKKEGVERFGLHTMVASNELNPDFFIDTADILFDLCVEIKQRLGIKIEFVDLGGGVGIPYRPEQKAVDLGYVAHGIKKIYDEKIIKNDLDPMGIYWECGRPVTGPYGWLIATAIHEKHIYRDYIGVDACMADLMRPGMYGAYHEVTVSGKESAVKDRVYDVVGSLCENCDKFAVRRSLPKIDIGDILIIHDAGAHGRAMGFNYNGKLRAGEVLMRSDGSFKEIRRRETIADYFATLDLNGVKDFR</sequence>
<evidence type="ECO:0000256" key="1">
    <source>
        <dbReference type="ARBA" id="ARBA00001933"/>
    </source>
</evidence>
<keyword evidence="3 5" id="KW-0663">Pyridoxal phosphate</keyword>